<organism evidence="1 2">
    <name type="scientific">Eragrostis curvula</name>
    <name type="common">weeping love grass</name>
    <dbReference type="NCBI Taxonomy" id="38414"/>
    <lineage>
        <taxon>Eukaryota</taxon>
        <taxon>Viridiplantae</taxon>
        <taxon>Streptophyta</taxon>
        <taxon>Embryophyta</taxon>
        <taxon>Tracheophyta</taxon>
        <taxon>Spermatophyta</taxon>
        <taxon>Magnoliopsida</taxon>
        <taxon>Liliopsida</taxon>
        <taxon>Poales</taxon>
        <taxon>Poaceae</taxon>
        <taxon>PACMAD clade</taxon>
        <taxon>Chloridoideae</taxon>
        <taxon>Eragrostideae</taxon>
        <taxon>Eragrostidinae</taxon>
        <taxon>Eragrostis</taxon>
    </lineage>
</organism>
<comment type="caution">
    <text evidence="1">The sequence shown here is derived from an EMBL/GenBank/DDBJ whole genome shotgun (WGS) entry which is preliminary data.</text>
</comment>
<accession>A0A5J9VSC3</accession>
<proteinExistence type="predicted"/>
<evidence type="ECO:0000313" key="1">
    <source>
        <dbReference type="EMBL" id="TVU39312.1"/>
    </source>
</evidence>
<dbReference type="EMBL" id="RWGY01000007">
    <property type="protein sequence ID" value="TVU39312.1"/>
    <property type="molecule type" value="Genomic_DNA"/>
</dbReference>
<protein>
    <submittedName>
        <fullName evidence="1">Uncharacterized protein</fullName>
    </submittedName>
</protein>
<dbReference type="Proteomes" id="UP000324897">
    <property type="component" value="Chromosome 4"/>
</dbReference>
<keyword evidence="2" id="KW-1185">Reference proteome</keyword>
<name>A0A5J9VSC3_9POAL</name>
<sequence length="128" mass="13637">MPRVWMSSHCCSAPSSMDAPSSGASCLLHVWRRLLVRACSMRGTLWPLACGEEPVLQPRRAHTVMCRPEELLRGLIDSSWGHIVGGLAGGRGSTEHGSARRSLVAADSGPRSGAVGNHGGLHAFEVRN</sequence>
<dbReference type="Gramene" id="TVU39312">
    <property type="protein sequence ID" value="TVU39312"/>
    <property type="gene ID" value="EJB05_12725"/>
</dbReference>
<dbReference type="AlphaFoldDB" id="A0A5J9VSC3"/>
<gene>
    <name evidence="1" type="ORF">EJB05_12725</name>
</gene>
<evidence type="ECO:0000313" key="2">
    <source>
        <dbReference type="Proteomes" id="UP000324897"/>
    </source>
</evidence>
<reference evidence="1 2" key="1">
    <citation type="journal article" date="2019" name="Sci. Rep.">
        <title>A high-quality genome of Eragrostis curvula grass provides insights into Poaceae evolution and supports new strategies to enhance forage quality.</title>
        <authorList>
            <person name="Carballo J."/>
            <person name="Santos B.A.C.M."/>
            <person name="Zappacosta D."/>
            <person name="Garbus I."/>
            <person name="Selva J.P."/>
            <person name="Gallo C.A."/>
            <person name="Diaz A."/>
            <person name="Albertini E."/>
            <person name="Caccamo M."/>
            <person name="Echenique V."/>
        </authorList>
    </citation>
    <scope>NUCLEOTIDE SEQUENCE [LARGE SCALE GENOMIC DNA]</scope>
    <source>
        <strain evidence="2">cv. Victoria</strain>
        <tissue evidence="1">Leaf</tissue>
    </source>
</reference>